<evidence type="ECO:0000313" key="2">
    <source>
        <dbReference type="Proteomes" id="UP000324222"/>
    </source>
</evidence>
<dbReference type="EMBL" id="VSRR010002165">
    <property type="protein sequence ID" value="MPC29956.1"/>
    <property type="molecule type" value="Genomic_DNA"/>
</dbReference>
<reference evidence="1 2" key="1">
    <citation type="submission" date="2019-05" db="EMBL/GenBank/DDBJ databases">
        <title>Another draft genome of Portunus trituberculatus and its Hox gene families provides insights of decapod evolution.</title>
        <authorList>
            <person name="Jeong J.-H."/>
            <person name="Song I."/>
            <person name="Kim S."/>
            <person name="Choi T."/>
            <person name="Kim D."/>
            <person name="Ryu S."/>
            <person name="Kim W."/>
        </authorList>
    </citation>
    <scope>NUCLEOTIDE SEQUENCE [LARGE SCALE GENOMIC DNA]</scope>
    <source>
        <tissue evidence="1">Muscle</tissue>
    </source>
</reference>
<dbReference type="Proteomes" id="UP000324222">
    <property type="component" value="Unassembled WGS sequence"/>
</dbReference>
<proteinExistence type="predicted"/>
<comment type="caution">
    <text evidence="1">The sequence shown here is derived from an EMBL/GenBank/DDBJ whole genome shotgun (WGS) entry which is preliminary data.</text>
</comment>
<protein>
    <submittedName>
        <fullName evidence="1">Uncharacterized protein</fullName>
    </submittedName>
</protein>
<gene>
    <name evidence="1" type="ORF">E2C01_023210</name>
</gene>
<dbReference type="AlphaFoldDB" id="A0A5B7E9S7"/>
<name>A0A5B7E9S7_PORTR</name>
<organism evidence="1 2">
    <name type="scientific">Portunus trituberculatus</name>
    <name type="common">Swimming crab</name>
    <name type="synonym">Neptunus trituberculatus</name>
    <dbReference type="NCBI Taxonomy" id="210409"/>
    <lineage>
        <taxon>Eukaryota</taxon>
        <taxon>Metazoa</taxon>
        <taxon>Ecdysozoa</taxon>
        <taxon>Arthropoda</taxon>
        <taxon>Crustacea</taxon>
        <taxon>Multicrustacea</taxon>
        <taxon>Malacostraca</taxon>
        <taxon>Eumalacostraca</taxon>
        <taxon>Eucarida</taxon>
        <taxon>Decapoda</taxon>
        <taxon>Pleocyemata</taxon>
        <taxon>Brachyura</taxon>
        <taxon>Eubrachyura</taxon>
        <taxon>Portunoidea</taxon>
        <taxon>Portunidae</taxon>
        <taxon>Portuninae</taxon>
        <taxon>Portunus</taxon>
    </lineage>
</organism>
<sequence length="65" mass="7117">MTNKQYTDLHLVLAGVLSNDVPLPLNTTSCANGNLLYVFVGRAQLGRQVHKDICVRSSEMATNDI</sequence>
<keyword evidence="2" id="KW-1185">Reference proteome</keyword>
<accession>A0A5B7E9S7</accession>
<evidence type="ECO:0000313" key="1">
    <source>
        <dbReference type="EMBL" id="MPC29956.1"/>
    </source>
</evidence>